<feature type="compositionally biased region" description="Basic residues" evidence="1">
    <location>
        <begin position="55"/>
        <end position="75"/>
    </location>
</feature>
<feature type="compositionally biased region" description="Polar residues" evidence="1">
    <location>
        <begin position="97"/>
        <end position="114"/>
    </location>
</feature>
<dbReference type="RefSeq" id="XP_046012386.1">
    <property type="nucleotide sequence ID" value="XM_046158672.1"/>
</dbReference>
<feature type="compositionally biased region" description="Low complexity" evidence="1">
    <location>
        <begin position="23"/>
        <end position="34"/>
    </location>
</feature>
<evidence type="ECO:0000313" key="2">
    <source>
        <dbReference type="EMBL" id="KAH7030706.1"/>
    </source>
</evidence>
<feature type="region of interest" description="Disordered" evidence="1">
    <location>
        <begin position="1"/>
        <end position="116"/>
    </location>
</feature>
<protein>
    <submittedName>
        <fullName evidence="2">Uncharacterized protein</fullName>
    </submittedName>
</protein>
<feature type="compositionally biased region" description="Basic and acidic residues" evidence="1">
    <location>
        <begin position="76"/>
        <end position="89"/>
    </location>
</feature>
<dbReference type="AlphaFoldDB" id="A0A9P9BMY7"/>
<dbReference type="Proteomes" id="UP000756346">
    <property type="component" value="Unassembled WGS sequence"/>
</dbReference>
<dbReference type="OrthoDB" id="4778178at2759"/>
<comment type="caution">
    <text evidence="2">The sequence shown here is derived from an EMBL/GenBank/DDBJ whole genome shotgun (WGS) entry which is preliminary data.</text>
</comment>
<sequence length="202" mass="22552">MHMPSNFQFGMDGNFQFRGIRKTSGGPTETSSSTHAASISEVAQHSAGDNDALSRIRKKHSAPKEHRRRLKRERSKQKQEELIARDRTLYPEPVQGDLSTLTHTATPSASNSQGIARRVRSMLRMDSSARRDVGKTNPHKERVWTSKTDSGFAVRHADLGTIQEPKPRRPGQVKKIVNMYKDKTTSMRSLGRGGSSGCHRSC</sequence>
<proteinExistence type="predicted"/>
<reference evidence="2" key="1">
    <citation type="journal article" date="2021" name="Nat. Commun.">
        <title>Genetic determinants of endophytism in the Arabidopsis root mycobiome.</title>
        <authorList>
            <person name="Mesny F."/>
            <person name="Miyauchi S."/>
            <person name="Thiergart T."/>
            <person name="Pickel B."/>
            <person name="Atanasova L."/>
            <person name="Karlsson M."/>
            <person name="Huettel B."/>
            <person name="Barry K.W."/>
            <person name="Haridas S."/>
            <person name="Chen C."/>
            <person name="Bauer D."/>
            <person name="Andreopoulos W."/>
            <person name="Pangilinan J."/>
            <person name="LaButti K."/>
            <person name="Riley R."/>
            <person name="Lipzen A."/>
            <person name="Clum A."/>
            <person name="Drula E."/>
            <person name="Henrissat B."/>
            <person name="Kohler A."/>
            <person name="Grigoriev I.V."/>
            <person name="Martin F.M."/>
            <person name="Hacquard S."/>
        </authorList>
    </citation>
    <scope>NUCLEOTIDE SEQUENCE</scope>
    <source>
        <strain evidence="2">MPI-CAGE-CH-0230</strain>
    </source>
</reference>
<accession>A0A9P9BMY7</accession>
<organism evidence="2 3">
    <name type="scientific">Microdochium trichocladiopsis</name>
    <dbReference type="NCBI Taxonomy" id="1682393"/>
    <lineage>
        <taxon>Eukaryota</taxon>
        <taxon>Fungi</taxon>
        <taxon>Dikarya</taxon>
        <taxon>Ascomycota</taxon>
        <taxon>Pezizomycotina</taxon>
        <taxon>Sordariomycetes</taxon>
        <taxon>Xylariomycetidae</taxon>
        <taxon>Xylariales</taxon>
        <taxon>Microdochiaceae</taxon>
        <taxon>Microdochium</taxon>
    </lineage>
</organism>
<evidence type="ECO:0000256" key="1">
    <source>
        <dbReference type="SAM" id="MobiDB-lite"/>
    </source>
</evidence>
<keyword evidence="3" id="KW-1185">Reference proteome</keyword>
<evidence type="ECO:0000313" key="3">
    <source>
        <dbReference type="Proteomes" id="UP000756346"/>
    </source>
</evidence>
<gene>
    <name evidence="2" type="ORF">B0I36DRAFT_362532</name>
</gene>
<dbReference type="EMBL" id="JAGTJQ010000005">
    <property type="protein sequence ID" value="KAH7030706.1"/>
    <property type="molecule type" value="Genomic_DNA"/>
</dbReference>
<dbReference type="GeneID" id="70188218"/>
<name>A0A9P9BMY7_9PEZI</name>